<accession>A0A285BYT0</accession>
<protein>
    <submittedName>
        <fullName evidence="1">Uncharacterized protein</fullName>
    </submittedName>
</protein>
<name>A0A285BYT0_9PROT</name>
<dbReference type="AlphaFoldDB" id="A0A285BYT0"/>
<evidence type="ECO:0000313" key="2">
    <source>
        <dbReference type="Proteomes" id="UP000242498"/>
    </source>
</evidence>
<evidence type="ECO:0000313" key="1">
    <source>
        <dbReference type="EMBL" id="SNX60380.1"/>
    </source>
</evidence>
<dbReference type="EMBL" id="LT907782">
    <property type="protein sequence ID" value="SNX60380.1"/>
    <property type="molecule type" value="Genomic_DNA"/>
</dbReference>
<organism evidence="1 2">
    <name type="scientific">Nitrosomonas ureae</name>
    <dbReference type="NCBI Taxonomy" id="44577"/>
    <lineage>
        <taxon>Bacteria</taxon>
        <taxon>Pseudomonadati</taxon>
        <taxon>Pseudomonadota</taxon>
        <taxon>Betaproteobacteria</taxon>
        <taxon>Nitrosomonadales</taxon>
        <taxon>Nitrosomonadaceae</taxon>
        <taxon>Nitrosomonas</taxon>
    </lineage>
</organism>
<dbReference type="Proteomes" id="UP000242498">
    <property type="component" value="Chromosome I"/>
</dbReference>
<gene>
    <name evidence="1" type="ORF">SAMN06296273_1842</name>
</gene>
<proteinExistence type="predicted"/>
<dbReference type="OrthoDB" id="10003014at2"/>
<dbReference type="RefSeq" id="WP_096292975.1">
    <property type="nucleotide sequence ID" value="NZ_LT907782.1"/>
</dbReference>
<sequence length="252" mass="29480">MFGHIEETYLKKSWFSDRVFNLALLQPVIDSQIILGQFATNEEVIRNSRKELEAIFNSWKVEFGNFPEDLYYKGRSIDECPPYACSSIDVNNYADLLRKLRYEGYPPLLAMDYKMGYQCVSAILVLSEAAESRVESTIKAYLEIQRYQRELELIQNETNRIIHESSLRFIDIGVKSVVGYKNRPEWQDKIDCQTIAKKLWEKNPNMTIAAIERTPELNPYKEKYSGRETLRNWISQVDIRPSSEKTGRPKKN</sequence>
<reference evidence="1 2" key="1">
    <citation type="submission" date="2017-08" db="EMBL/GenBank/DDBJ databases">
        <authorList>
            <person name="de Groot N.N."/>
        </authorList>
    </citation>
    <scope>NUCLEOTIDE SEQUENCE [LARGE SCALE GENOMIC DNA]</scope>
    <source>
        <strain evidence="1 2">Nm15</strain>
    </source>
</reference>